<evidence type="ECO:0000256" key="1">
    <source>
        <dbReference type="ARBA" id="ARBA00037883"/>
    </source>
</evidence>
<dbReference type="Pfam" id="PF01633">
    <property type="entry name" value="Choline_kinase"/>
    <property type="match status" value="1"/>
</dbReference>
<keyword evidence="5" id="KW-0472">Membrane</keyword>
<proteinExistence type="inferred from homology"/>
<organism evidence="6 7">
    <name type="scientific">Lagenidium giganteum</name>
    <dbReference type="NCBI Taxonomy" id="4803"/>
    <lineage>
        <taxon>Eukaryota</taxon>
        <taxon>Sar</taxon>
        <taxon>Stramenopiles</taxon>
        <taxon>Oomycota</taxon>
        <taxon>Peronosporomycetes</taxon>
        <taxon>Pythiales</taxon>
        <taxon>Pythiaceae</taxon>
    </lineage>
</organism>
<comment type="caution">
    <text evidence="6">The sequence shown here is derived from an EMBL/GenBank/DDBJ whole genome shotgun (WGS) entry which is preliminary data.</text>
</comment>
<evidence type="ECO:0000256" key="2">
    <source>
        <dbReference type="ARBA" id="ARBA00038211"/>
    </source>
</evidence>
<feature type="region of interest" description="Disordered" evidence="4">
    <location>
        <begin position="36"/>
        <end position="120"/>
    </location>
</feature>
<dbReference type="GO" id="GO:0006646">
    <property type="term" value="P:phosphatidylethanolamine biosynthetic process"/>
    <property type="evidence" value="ECO:0007669"/>
    <property type="project" value="TreeGrafter"/>
</dbReference>
<sequence length="501" mass="56913">MPGAETWHLLVLATAASLTAASILFFLAARKQFAHSRAPRDSVDTQTSPTALQSQQRRSRSRPHQRQRRRRRSPSPSPGPSSSSSSYSSWSSSSDSDSSDRRISRRRHPQKSKMSQEQPVVYLNNPTACLDYVVGAGDRDEFEDVKNVAMKICDGWAAADPNQITVKIVCGGITNRLYRLIFGDKSVLVRLYGDNTEAFIDRTVENRLFALLSKNGFAPTYYGRFTNGRIEGWMDARPVEPEEMGQSSPVDFLSYVGKELAKMHIMEMPESRTPVLWTKLDQFERLAAEITLDDPVKKAALAKLDLPAWRQKLQWLKSVLPSEKNKHGDTLLAELSSSDEITKQAFAYANEVAFCHNDALSGNILYNDSWDRVQIIDYEYGGYNYRAFDFANHFVEHCGFEMNLSLYPNPDQQFAFFKAYMSLASPELLRSLEANKESKAFFHALYDAVNRFSLASHLFWGFWAIVQSAHSKIDFDFLEYAQLRFSAFELQKSYFFAGADN</sequence>
<dbReference type="CDD" id="cd05157">
    <property type="entry name" value="ETNK_euk"/>
    <property type="match status" value="1"/>
</dbReference>
<gene>
    <name evidence="6" type="ORF">N0F65_000984</name>
</gene>
<reference evidence="6" key="2">
    <citation type="journal article" date="2023" name="Microbiol Resour">
        <title>Decontamination and Annotation of the Draft Genome Sequence of the Oomycete Lagenidium giganteum ARSEF 373.</title>
        <authorList>
            <person name="Morgan W.R."/>
            <person name="Tartar A."/>
        </authorList>
    </citation>
    <scope>NUCLEOTIDE SEQUENCE</scope>
    <source>
        <strain evidence="6">ARSEF 373</strain>
    </source>
</reference>
<evidence type="ECO:0000313" key="7">
    <source>
        <dbReference type="Proteomes" id="UP001146120"/>
    </source>
</evidence>
<dbReference type="GO" id="GO:0004305">
    <property type="term" value="F:ethanolamine kinase activity"/>
    <property type="evidence" value="ECO:0007669"/>
    <property type="project" value="UniProtKB-EC"/>
</dbReference>
<dbReference type="InterPro" id="IPR011009">
    <property type="entry name" value="Kinase-like_dom_sf"/>
</dbReference>
<dbReference type="EC" id="2.7.1.82" evidence="3"/>
<evidence type="ECO:0000313" key="6">
    <source>
        <dbReference type="EMBL" id="DAZ98828.1"/>
    </source>
</evidence>
<evidence type="ECO:0000256" key="3">
    <source>
        <dbReference type="ARBA" id="ARBA00038874"/>
    </source>
</evidence>
<keyword evidence="5" id="KW-1133">Transmembrane helix</keyword>
<keyword evidence="5" id="KW-0812">Transmembrane</keyword>
<feature type="compositionally biased region" description="Low complexity" evidence="4">
    <location>
        <begin position="80"/>
        <end position="96"/>
    </location>
</feature>
<evidence type="ECO:0000256" key="5">
    <source>
        <dbReference type="SAM" id="Phobius"/>
    </source>
</evidence>
<dbReference type="EMBL" id="DAKRPA010000096">
    <property type="protein sequence ID" value="DAZ98828.1"/>
    <property type="molecule type" value="Genomic_DNA"/>
</dbReference>
<comment type="pathway">
    <text evidence="1">Phospholipid metabolism; phosphatidylethanolamine biosynthesis; phosphatidylethanolamine from ethanolamine: step 1/3.</text>
</comment>
<dbReference type="GO" id="GO:0005737">
    <property type="term" value="C:cytoplasm"/>
    <property type="evidence" value="ECO:0007669"/>
    <property type="project" value="TreeGrafter"/>
</dbReference>
<dbReference type="AlphaFoldDB" id="A0AAV2Z0B5"/>
<dbReference type="Proteomes" id="UP001146120">
    <property type="component" value="Unassembled WGS sequence"/>
</dbReference>
<dbReference type="Gene3D" id="3.90.1200.10">
    <property type="match status" value="1"/>
</dbReference>
<accession>A0AAV2Z0B5</accession>
<feature type="transmembrane region" description="Helical" evidence="5">
    <location>
        <begin position="6"/>
        <end position="29"/>
    </location>
</feature>
<name>A0AAV2Z0B5_9STRA</name>
<dbReference type="SUPFAM" id="SSF56112">
    <property type="entry name" value="Protein kinase-like (PK-like)"/>
    <property type="match status" value="1"/>
</dbReference>
<evidence type="ECO:0000256" key="4">
    <source>
        <dbReference type="SAM" id="MobiDB-lite"/>
    </source>
</evidence>
<dbReference type="Gene3D" id="3.30.200.20">
    <property type="entry name" value="Phosphorylase Kinase, domain 1"/>
    <property type="match status" value="1"/>
</dbReference>
<comment type="similarity">
    <text evidence="2">Belongs to the choline/ethanolamine kinase family.</text>
</comment>
<feature type="compositionally biased region" description="Basic residues" evidence="4">
    <location>
        <begin position="57"/>
        <end position="73"/>
    </location>
</feature>
<reference evidence="6" key="1">
    <citation type="submission" date="2022-11" db="EMBL/GenBank/DDBJ databases">
        <authorList>
            <person name="Morgan W.R."/>
            <person name="Tartar A."/>
        </authorList>
    </citation>
    <scope>NUCLEOTIDE SEQUENCE</scope>
    <source>
        <strain evidence="6">ARSEF 373</strain>
    </source>
</reference>
<dbReference type="PANTHER" id="PTHR22603:SF66">
    <property type="entry name" value="ETHANOLAMINE KINASE"/>
    <property type="match status" value="1"/>
</dbReference>
<protein>
    <recommendedName>
        <fullName evidence="3">ethanolamine kinase</fullName>
        <ecNumber evidence="3">2.7.1.82</ecNumber>
    </recommendedName>
</protein>
<keyword evidence="7" id="KW-1185">Reference proteome</keyword>
<dbReference type="PANTHER" id="PTHR22603">
    <property type="entry name" value="CHOLINE/ETHANOALAMINE KINASE"/>
    <property type="match status" value="1"/>
</dbReference>